<sequence length="323" mass="36068">MLELQLKLPRRSFTVSVDLRIQTNSIFCLFGPSATGKSSILSVIAGFETDYEDVYLAIDGEVLANTNLKSGGFCPPWRRGIGYMEQSARLFPHLTVEQNILYGVARRPMDRWSADIIDFLDLRDYLSVRPRQLSGGLTQRVALARALAAKPRVLLLDEPFSALDWMARRALQDLVLTLHQSFPMTIVLVTHQLTEAQRMADTIALMDRGQILQTGSPGDLMASPSSWRAAQLLGYASLFRDSDDVQYAIHPDRIVVGRQPNHGITVDANVHQVIWHEGHQRAVLLLKAPWQTEQMIEVNLAPTDNVQVGAKVPITFVHPPQIG</sequence>
<evidence type="ECO:0000256" key="1">
    <source>
        <dbReference type="ARBA" id="ARBA00022448"/>
    </source>
</evidence>
<evidence type="ECO:0000256" key="3">
    <source>
        <dbReference type="ARBA" id="ARBA00022840"/>
    </source>
</evidence>
<protein>
    <submittedName>
        <fullName evidence="5">ABC transporter ATP-binding protein</fullName>
    </submittedName>
</protein>
<dbReference type="SMART" id="SM00382">
    <property type="entry name" value="AAA"/>
    <property type="match status" value="1"/>
</dbReference>
<dbReference type="RefSeq" id="WP_275473277.1">
    <property type="nucleotide sequence ID" value="NZ_CP162940.1"/>
</dbReference>
<keyword evidence="2" id="KW-0547">Nucleotide-binding</keyword>
<feature type="domain" description="ABC transporter" evidence="4">
    <location>
        <begin position="4"/>
        <end position="233"/>
    </location>
</feature>
<proteinExistence type="predicted"/>
<dbReference type="PANTHER" id="PTHR42781">
    <property type="entry name" value="SPERMIDINE/PUTRESCINE IMPORT ATP-BINDING PROTEIN POTA"/>
    <property type="match status" value="1"/>
</dbReference>
<dbReference type="GO" id="GO:0005524">
    <property type="term" value="F:ATP binding"/>
    <property type="evidence" value="ECO:0007669"/>
    <property type="project" value="UniProtKB-KW"/>
</dbReference>
<comment type="caution">
    <text evidence="5">The sequence shown here is derived from an EMBL/GenBank/DDBJ whole genome shotgun (WGS) entry which is preliminary data.</text>
</comment>
<dbReference type="PROSITE" id="PS50893">
    <property type="entry name" value="ABC_TRANSPORTER_2"/>
    <property type="match status" value="1"/>
</dbReference>
<dbReference type="InterPro" id="IPR050093">
    <property type="entry name" value="ABC_SmlMolc_Importer"/>
</dbReference>
<dbReference type="SUPFAM" id="SSF52540">
    <property type="entry name" value="P-loop containing nucleoside triphosphate hydrolases"/>
    <property type="match status" value="1"/>
</dbReference>
<keyword evidence="6" id="KW-1185">Reference proteome</keyword>
<keyword evidence="3 5" id="KW-0067">ATP-binding</keyword>
<dbReference type="Pfam" id="PF00005">
    <property type="entry name" value="ABC_tran"/>
    <property type="match status" value="1"/>
</dbReference>
<evidence type="ECO:0000313" key="5">
    <source>
        <dbReference type="EMBL" id="MFB5192420.1"/>
    </source>
</evidence>
<dbReference type="Proteomes" id="UP001579974">
    <property type="component" value="Unassembled WGS sequence"/>
</dbReference>
<evidence type="ECO:0000256" key="2">
    <source>
        <dbReference type="ARBA" id="ARBA00022741"/>
    </source>
</evidence>
<organism evidence="5 6">
    <name type="scientific">Alicyclobacillus fastidiosus</name>
    <dbReference type="NCBI Taxonomy" id="392011"/>
    <lineage>
        <taxon>Bacteria</taxon>
        <taxon>Bacillati</taxon>
        <taxon>Bacillota</taxon>
        <taxon>Bacilli</taxon>
        <taxon>Bacillales</taxon>
        <taxon>Alicyclobacillaceae</taxon>
        <taxon>Alicyclobacillus</taxon>
    </lineage>
</organism>
<evidence type="ECO:0000259" key="4">
    <source>
        <dbReference type="PROSITE" id="PS50893"/>
    </source>
</evidence>
<dbReference type="Gene3D" id="3.40.50.300">
    <property type="entry name" value="P-loop containing nucleotide triphosphate hydrolases"/>
    <property type="match status" value="1"/>
</dbReference>
<dbReference type="InterPro" id="IPR003593">
    <property type="entry name" value="AAA+_ATPase"/>
</dbReference>
<dbReference type="InterPro" id="IPR027417">
    <property type="entry name" value="P-loop_NTPase"/>
</dbReference>
<reference evidence="5 6" key="1">
    <citation type="journal article" date="2024" name="Int. J. Mol. Sci.">
        <title>Exploration of Alicyclobacillus spp. Genome in Search of Antibiotic Resistance.</title>
        <authorList>
            <person name="Bucka-Kolendo J."/>
            <person name="Kiousi D.E."/>
            <person name="Dekowska A."/>
            <person name="Mikolajczuk-Szczyrba A."/>
            <person name="Karadedos D.M."/>
            <person name="Michael P."/>
            <person name="Galanis A."/>
            <person name="Sokolowska B."/>
        </authorList>
    </citation>
    <scope>NUCLEOTIDE SEQUENCE [LARGE SCALE GENOMIC DNA]</scope>
    <source>
        <strain evidence="5 6">KKP 3000</strain>
    </source>
</reference>
<dbReference type="EMBL" id="JBDXSU010000022">
    <property type="protein sequence ID" value="MFB5192420.1"/>
    <property type="molecule type" value="Genomic_DNA"/>
</dbReference>
<dbReference type="PANTHER" id="PTHR42781:SF4">
    <property type="entry name" value="SPERMIDINE_PUTRESCINE IMPORT ATP-BINDING PROTEIN POTA"/>
    <property type="match status" value="1"/>
</dbReference>
<gene>
    <name evidence="5" type="ORF">KKP3000_001623</name>
</gene>
<keyword evidence="1" id="KW-0813">Transport</keyword>
<accession>A0ABV5AKU4</accession>
<dbReference type="InterPro" id="IPR003439">
    <property type="entry name" value="ABC_transporter-like_ATP-bd"/>
</dbReference>
<evidence type="ECO:0000313" key="6">
    <source>
        <dbReference type="Proteomes" id="UP001579974"/>
    </source>
</evidence>
<name>A0ABV5AKU4_9BACL</name>